<name>A0ABT9W684_9BACL</name>
<gene>
    <name evidence="1" type="ORF">J2T19_000195</name>
</gene>
<dbReference type="RefSeq" id="WP_307212036.1">
    <property type="nucleotide sequence ID" value="NZ_JAUSTI010000001.1"/>
</dbReference>
<reference evidence="1 2" key="1">
    <citation type="submission" date="2023-07" db="EMBL/GenBank/DDBJ databases">
        <title>Sorghum-associated microbial communities from plants grown in Nebraska, USA.</title>
        <authorList>
            <person name="Schachtman D."/>
        </authorList>
    </citation>
    <scope>NUCLEOTIDE SEQUENCE [LARGE SCALE GENOMIC DNA]</scope>
    <source>
        <strain evidence="1 2">DS1314</strain>
    </source>
</reference>
<keyword evidence="2" id="KW-1185">Reference proteome</keyword>
<proteinExistence type="predicted"/>
<dbReference type="EMBL" id="JAUSTI010000001">
    <property type="protein sequence ID" value="MDQ0168758.1"/>
    <property type="molecule type" value="Genomic_DNA"/>
</dbReference>
<organism evidence="1 2">
    <name type="scientific">Paenibacillus tundrae</name>
    <dbReference type="NCBI Taxonomy" id="528187"/>
    <lineage>
        <taxon>Bacteria</taxon>
        <taxon>Bacillati</taxon>
        <taxon>Bacillota</taxon>
        <taxon>Bacilli</taxon>
        <taxon>Bacillales</taxon>
        <taxon>Paenibacillaceae</taxon>
        <taxon>Paenibacillus</taxon>
    </lineage>
</organism>
<comment type="caution">
    <text evidence="1">The sequence shown here is derived from an EMBL/GenBank/DDBJ whole genome shotgun (WGS) entry which is preliminary data.</text>
</comment>
<dbReference type="Proteomes" id="UP001233836">
    <property type="component" value="Unassembled WGS sequence"/>
</dbReference>
<protein>
    <recommendedName>
        <fullName evidence="3">Helix-turn-helix domain-containing protein</fullName>
    </recommendedName>
</protein>
<evidence type="ECO:0000313" key="2">
    <source>
        <dbReference type="Proteomes" id="UP001233836"/>
    </source>
</evidence>
<accession>A0ABT9W684</accession>
<sequence length="152" mass="17538">MSEQFRKLAQEAEYKKTRCLERGHYAPVPHDLFRRIVPIAREYDKSNVHIAALYVYLLSMVNGQPDNDRYMSAFPSVQRIADETGIGRNRIKPLCSVLEAVGLVKSAYDYAGNKRDKLYYPQYYSELTDEEMRARLAELYGHSLLSDLPNAL</sequence>
<evidence type="ECO:0000313" key="1">
    <source>
        <dbReference type="EMBL" id="MDQ0168758.1"/>
    </source>
</evidence>
<evidence type="ECO:0008006" key="3">
    <source>
        <dbReference type="Google" id="ProtNLM"/>
    </source>
</evidence>